<dbReference type="OrthoDB" id="2110451at2759"/>
<reference evidence="1 2" key="1">
    <citation type="journal article" date="2019" name="Environ. Microbiol.">
        <title>At the nexus of three kingdoms: the genome of the mycorrhizal fungus Gigaspora margarita provides insights into plant, endobacterial and fungal interactions.</title>
        <authorList>
            <person name="Venice F."/>
            <person name="Ghignone S."/>
            <person name="Salvioli di Fossalunga A."/>
            <person name="Amselem J."/>
            <person name="Novero M."/>
            <person name="Xianan X."/>
            <person name="Sedzielewska Toro K."/>
            <person name="Morin E."/>
            <person name="Lipzen A."/>
            <person name="Grigoriev I.V."/>
            <person name="Henrissat B."/>
            <person name="Martin F.M."/>
            <person name="Bonfante P."/>
        </authorList>
    </citation>
    <scope>NUCLEOTIDE SEQUENCE [LARGE SCALE GENOMIC DNA]</scope>
    <source>
        <strain evidence="1 2">BEG34</strain>
    </source>
</reference>
<sequence length="134" mass="15208">MPHAKSISKLLSDLNESDEDDLDDRSSSSIDLLLAEIIKSTRNTTIIEASVTPDLYLITLLIGTDDYSTSSASTGFHKNRLFFVTFNTGLLYTQKLEIRALSQRYTAIKYLTDYIFKGIKQIESEYQDLKLLTK</sequence>
<dbReference type="Proteomes" id="UP000439903">
    <property type="component" value="Unassembled WGS sequence"/>
</dbReference>
<evidence type="ECO:0000313" key="2">
    <source>
        <dbReference type="Proteomes" id="UP000439903"/>
    </source>
</evidence>
<accession>A0A8H4A171</accession>
<protein>
    <submittedName>
        <fullName evidence="1">Anaphase-promoting complex component cut20/apc4</fullName>
    </submittedName>
</protein>
<dbReference type="AlphaFoldDB" id="A0A8H4A171"/>
<gene>
    <name evidence="1" type="ORF">F8M41_010168</name>
</gene>
<name>A0A8H4A171_GIGMA</name>
<proteinExistence type="predicted"/>
<evidence type="ECO:0000313" key="1">
    <source>
        <dbReference type="EMBL" id="KAF0395945.1"/>
    </source>
</evidence>
<comment type="caution">
    <text evidence="1">The sequence shown here is derived from an EMBL/GenBank/DDBJ whole genome shotgun (WGS) entry which is preliminary data.</text>
</comment>
<organism evidence="1 2">
    <name type="scientific">Gigaspora margarita</name>
    <dbReference type="NCBI Taxonomy" id="4874"/>
    <lineage>
        <taxon>Eukaryota</taxon>
        <taxon>Fungi</taxon>
        <taxon>Fungi incertae sedis</taxon>
        <taxon>Mucoromycota</taxon>
        <taxon>Glomeromycotina</taxon>
        <taxon>Glomeromycetes</taxon>
        <taxon>Diversisporales</taxon>
        <taxon>Gigasporaceae</taxon>
        <taxon>Gigaspora</taxon>
    </lineage>
</organism>
<keyword evidence="2" id="KW-1185">Reference proteome</keyword>
<dbReference type="EMBL" id="WTPW01002130">
    <property type="protein sequence ID" value="KAF0395945.1"/>
    <property type="molecule type" value="Genomic_DNA"/>
</dbReference>